<organism evidence="1 2">
    <name type="scientific">Micromonospora rifamycinica</name>
    <dbReference type="NCBI Taxonomy" id="291594"/>
    <lineage>
        <taxon>Bacteria</taxon>
        <taxon>Bacillati</taxon>
        <taxon>Actinomycetota</taxon>
        <taxon>Actinomycetes</taxon>
        <taxon>Micromonosporales</taxon>
        <taxon>Micromonosporaceae</taxon>
        <taxon>Micromonospora</taxon>
    </lineage>
</organism>
<dbReference type="Proteomes" id="UP000198226">
    <property type="component" value="Chromosome I"/>
</dbReference>
<sequence>MRRPAPRGVGAGRAGAVYFEGSGSLQSIFGLAPM</sequence>
<reference evidence="2" key="1">
    <citation type="submission" date="2016-06" db="EMBL/GenBank/DDBJ databases">
        <authorList>
            <person name="Varghese N."/>
            <person name="Submissions Spin"/>
        </authorList>
    </citation>
    <scope>NUCLEOTIDE SEQUENCE [LARGE SCALE GENOMIC DNA]</scope>
    <source>
        <strain evidence="2">DSM 44983</strain>
    </source>
</reference>
<proteinExistence type="predicted"/>
<protein>
    <submittedName>
        <fullName evidence="1">Uncharacterized protein</fullName>
    </submittedName>
</protein>
<name>A0A1C5HCN6_9ACTN</name>
<evidence type="ECO:0000313" key="1">
    <source>
        <dbReference type="EMBL" id="SCG43798.1"/>
    </source>
</evidence>
<accession>A0A1C5HCN6</accession>
<keyword evidence="2" id="KW-1185">Reference proteome</keyword>
<dbReference type="EMBL" id="LT607752">
    <property type="protein sequence ID" value="SCG43798.1"/>
    <property type="molecule type" value="Genomic_DNA"/>
</dbReference>
<dbReference type="AlphaFoldDB" id="A0A1C5HCN6"/>
<gene>
    <name evidence="1" type="ORF">GA0070623_1054</name>
</gene>
<evidence type="ECO:0000313" key="2">
    <source>
        <dbReference type="Proteomes" id="UP000198226"/>
    </source>
</evidence>